<feature type="transmembrane region" description="Helical" evidence="6">
    <location>
        <begin position="125"/>
        <end position="143"/>
    </location>
</feature>
<keyword evidence="4 6" id="KW-1133">Transmembrane helix</keyword>
<evidence type="ECO:0000256" key="4">
    <source>
        <dbReference type="ARBA" id="ARBA00022989"/>
    </source>
</evidence>
<dbReference type="AlphaFoldDB" id="A0A9Y2AIX9"/>
<evidence type="ECO:0000313" key="7">
    <source>
        <dbReference type="EMBL" id="WIW70853.1"/>
    </source>
</evidence>
<dbReference type="PANTHER" id="PTHR38601:SF1">
    <property type="entry name" value="HYDROGENASE-4 COMPONENT E"/>
    <property type="match status" value="1"/>
</dbReference>
<proteinExistence type="predicted"/>
<sequence length="216" mass="23640">MGNLVLDSIVNSVLLLSTLFLFRTKKSMGAVVIIAIQSAGLAAIALLMWHKTGMVHLLIAALLTLIVKTLIIPYILYYTVQKTKAQRNVERTMNKLTSIFIALVLIVTGEYIASQLSLPGAEHGVHFLGTAIILVFLGTFTIINNKQVLMQGIGVIVIENGLFLLTQAISYGMPLAVELGIFFDLFVAVVIIASLSFRIHSVFHSLNTEKMQDLRG</sequence>
<dbReference type="EMBL" id="CP120678">
    <property type="protein sequence ID" value="WIW70853.1"/>
    <property type="molecule type" value="Genomic_DNA"/>
</dbReference>
<evidence type="ECO:0000256" key="1">
    <source>
        <dbReference type="ARBA" id="ARBA00004651"/>
    </source>
</evidence>
<evidence type="ECO:0000256" key="2">
    <source>
        <dbReference type="ARBA" id="ARBA00022475"/>
    </source>
</evidence>
<keyword evidence="3 6" id="KW-0812">Transmembrane</keyword>
<dbReference type="RefSeq" id="WP_147667359.1">
    <property type="nucleotide sequence ID" value="NZ_CP120678.1"/>
</dbReference>
<keyword evidence="8" id="KW-1185">Reference proteome</keyword>
<keyword evidence="5 6" id="KW-0472">Membrane</keyword>
<organism evidence="7 8">
    <name type="scientific">Selenobaculum gibii</name>
    <dbReference type="NCBI Taxonomy" id="3054208"/>
    <lineage>
        <taxon>Bacteria</taxon>
        <taxon>Bacillati</taxon>
        <taxon>Bacillota</taxon>
        <taxon>Negativicutes</taxon>
        <taxon>Selenomonadales</taxon>
        <taxon>Selenomonadaceae</taxon>
        <taxon>Selenobaculum</taxon>
    </lineage>
</organism>
<evidence type="ECO:0000256" key="5">
    <source>
        <dbReference type="ARBA" id="ARBA00023136"/>
    </source>
</evidence>
<feature type="transmembrane region" description="Helical" evidence="6">
    <location>
        <begin position="179"/>
        <end position="197"/>
    </location>
</feature>
<dbReference type="Proteomes" id="UP001243623">
    <property type="component" value="Chromosome"/>
</dbReference>
<accession>A0A9Y2AIX9</accession>
<evidence type="ECO:0000256" key="3">
    <source>
        <dbReference type="ARBA" id="ARBA00022692"/>
    </source>
</evidence>
<keyword evidence="2" id="KW-1003">Cell membrane</keyword>
<name>A0A9Y2AIX9_9FIRM</name>
<evidence type="ECO:0000313" key="8">
    <source>
        <dbReference type="Proteomes" id="UP001243623"/>
    </source>
</evidence>
<dbReference type="PANTHER" id="PTHR38601">
    <property type="entry name" value="HYDROGENASE-4 COMPONENT E"/>
    <property type="match status" value="1"/>
</dbReference>
<feature type="transmembrane region" description="Helical" evidence="6">
    <location>
        <begin position="96"/>
        <end position="113"/>
    </location>
</feature>
<comment type="subcellular location">
    <subcellularLocation>
        <location evidence="1">Cell membrane</location>
        <topology evidence="1">Multi-pass membrane protein</topology>
    </subcellularLocation>
</comment>
<feature type="transmembrane region" description="Helical" evidence="6">
    <location>
        <begin position="6"/>
        <end position="22"/>
    </location>
</feature>
<feature type="transmembrane region" description="Helical" evidence="6">
    <location>
        <begin position="55"/>
        <end position="76"/>
    </location>
</feature>
<dbReference type="InterPro" id="IPR038730">
    <property type="entry name" value="HyfE-like"/>
</dbReference>
<feature type="transmembrane region" description="Helical" evidence="6">
    <location>
        <begin position="155"/>
        <end position="173"/>
    </location>
</feature>
<dbReference type="KEGG" id="sgbi:P3F81_00580"/>
<evidence type="ECO:0000256" key="6">
    <source>
        <dbReference type="SAM" id="Phobius"/>
    </source>
</evidence>
<protein>
    <submittedName>
        <fullName evidence="7">Hydrogenase</fullName>
    </submittedName>
</protein>
<dbReference type="GO" id="GO:0005886">
    <property type="term" value="C:plasma membrane"/>
    <property type="evidence" value="ECO:0007669"/>
    <property type="project" value="UniProtKB-SubCell"/>
</dbReference>
<reference evidence="7" key="1">
    <citation type="submission" date="2023-03" db="EMBL/GenBank/DDBJ databases">
        <title>Selenobaculum gbiensis gen. nov. sp. nov., a new bacterium isolated from the gut microbiota of IBD patient.</title>
        <authorList>
            <person name="Yeo S."/>
            <person name="Park H."/>
            <person name="Huh C.S."/>
        </authorList>
    </citation>
    <scope>NUCLEOTIDE SEQUENCE</scope>
    <source>
        <strain evidence="7">ICN-92133</strain>
    </source>
</reference>
<feature type="transmembrane region" description="Helical" evidence="6">
    <location>
        <begin position="29"/>
        <end position="49"/>
    </location>
</feature>
<gene>
    <name evidence="7" type="ORF">P3F81_00580</name>
</gene>